<reference evidence="1 2" key="1">
    <citation type="submission" date="2014-04" db="EMBL/GenBank/DDBJ databases">
        <authorList>
            <person name="Bishop-Lilly K.A."/>
            <person name="Broomall S.M."/>
            <person name="Chain P.S."/>
            <person name="Chertkov O."/>
            <person name="Coyne S.R."/>
            <person name="Daligault H.E."/>
            <person name="Davenport K.W."/>
            <person name="Erkkila T."/>
            <person name="Frey K.G."/>
            <person name="Gibbons H.S."/>
            <person name="Gu W."/>
            <person name="Jaissle J."/>
            <person name="Johnson S.L."/>
            <person name="Koroleva G.I."/>
            <person name="Ladner J.T."/>
            <person name="Lo C.-C."/>
            <person name="Minogue T.D."/>
            <person name="Munk C."/>
            <person name="Palacios G.F."/>
            <person name="Redden C.L."/>
            <person name="Rosenzweig C.N."/>
            <person name="Scholz M.B."/>
            <person name="Teshima H."/>
            <person name="Xu Y."/>
        </authorList>
    </citation>
    <scope>NUCLEOTIDE SEQUENCE [LARGE SCALE GENOMIC DNA]</scope>
    <source>
        <strain evidence="1 2">8244</strain>
    </source>
</reference>
<accession>A0A091A824</accession>
<sequence>MELFDCVVVGGGAAGIGLGSLLQELNVKRFGIFERASVGASFRMWPKEMRMINSG</sequence>
<evidence type="ECO:0000313" key="2">
    <source>
        <dbReference type="Proteomes" id="UP000029278"/>
    </source>
</evidence>
<proteinExistence type="predicted"/>
<dbReference type="STRING" id="44252.DJ90_1980"/>
<dbReference type="AlphaFoldDB" id="A0A091A824"/>
<dbReference type="Gene3D" id="3.50.50.60">
    <property type="entry name" value="FAD/NAD(P)-binding domain"/>
    <property type="match status" value="1"/>
</dbReference>
<name>A0A091A824_PAEMA</name>
<dbReference type="Proteomes" id="UP000029278">
    <property type="component" value="Unassembled WGS sequence"/>
</dbReference>
<dbReference type="EMBL" id="JMQA01000001">
    <property type="protein sequence ID" value="KFN12381.1"/>
    <property type="molecule type" value="Genomic_DNA"/>
</dbReference>
<dbReference type="HOGENOM" id="CLU_3027967_0_0_9"/>
<protein>
    <submittedName>
        <fullName evidence="1">Pyridine nucleotide-disulfide oxidoreductase family protein</fullName>
    </submittedName>
</protein>
<gene>
    <name evidence="1" type="ORF">DJ90_1980</name>
</gene>
<keyword evidence="2" id="KW-1185">Reference proteome</keyword>
<dbReference type="OrthoDB" id="178899at2"/>
<organism evidence="1 2">
    <name type="scientific">Paenibacillus macerans</name>
    <name type="common">Bacillus macerans</name>
    <dbReference type="NCBI Taxonomy" id="44252"/>
    <lineage>
        <taxon>Bacteria</taxon>
        <taxon>Bacillati</taxon>
        <taxon>Bacillota</taxon>
        <taxon>Bacilli</taxon>
        <taxon>Bacillales</taxon>
        <taxon>Paenibacillaceae</taxon>
        <taxon>Paenibacillus</taxon>
    </lineage>
</organism>
<evidence type="ECO:0000313" key="1">
    <source>
        <dbReference type="EMBL" id="KFN12381.1"/>
    </source>
</evidence>
<dbReference type="Pfam" id="PF13738">
    <property type="entry name" value="Pyr_redox_3"/>
    <property type="match status" value="1"/>
</dbReference>
<dbReference type="InterPro" id="IPR036188">
    <property type="entry name" value="FAD/NAD-bd_sf"/>
</dbReference>
<dbReference type="GeneID" id="77008226"/>
<dbReference type="RefSeq" id="WP_082207855.1">
    <property type="nucleotide sequence ID" value="NZ_BGML01000001.1"/>
</dbReference>
<dbReference type="PATRIC" id="fig|44252.3.peg.180"/>
<comment type="caution">
    <text evidence="1">The sequence shown here is derived from an EMBL/GenBank/DDBJ whole genome shotgun (WGS) entry which is preliminary data.</text>
</comment>